<proteinExistence type="predicted"/>
<reference evidence="3 4" key="1">
    <citation type="submission" date="2020-08" db="EMBL/GenBank/DDBJ databases">
        <title>Plant Genome Project.</title>
        <authorList>
            <person name="Zhang R.-G."/>
        </authorList>
    </citation>
    <scope>NUCLEOTIDE SEQUENCE [LARGE SCALE GENOMIC DNA]</scope>
    <source>
        <tissue evidence="3">Rhizome</tissue>
    </source>
</reference>
<evidence type="ECO:0000313" key="3">
    <source>
        <dbReference type="EMBL" id="KAG6476193.1"/>
    </source>
</evidence>
<gene>
    <name evidence="3" type="ORF">ZIOFF_065429</name>
</gene>
<dbReference type="InterPro" id="IPR001005">
    <property type="entry name" value="SANT/Myb"/>
</dbReference>
<name>A0A8J5KD58_ZINOF</name>
<evidence type="ECO:0000256" key="1">
    <source>
        <dbReference type="SAM" id="MobiDB-lite"/>
    </source>
</evidence>
<evidence type="ECO:0000313" key="4">
    <source>
        <dbReference type="Proteomes" id="UP000734854"/>
    </source>
</evidence>
<accession>A0A8J5KD58</accession>
<dbReference type="PROSITE" id="PS50090">
    <property type="entry name" value="MYB_LIKE"/>
    <property type="match status" value="1"/>
</dbReference>
<dbReference type="Gene3D" id="1.10.10.60">
    <property type="entry name" value="Homeodomain-like"/>
    <property type="match status" value="1"/>
</dbReference>
<organism evidence="3 4">
    <name type="scientific">Zingiber officinale</name>
    <name type="common">Ginger</name>
    <name type="synonym">Amomum zingiber</name>
    <dbReference type="NCBI Taxonomy" id="94328"/>
    <lineage>
        <taxon>Eukaryota</taxon>
        <taxon>Viridiplantae</taxon>
        <taxon>Streptophyta</taxon>
        <taxon>Embryophyta</taxon>
        <taxon>Tracheophyta</taxon>
        <taxon>Spermatophyta</taxon>
        <taxon>Magnoliopsida</taxon>
        <taxon>Liliopsida</taxon>
        <taxon>Zingiberales</taxon>
        <taxon>Zingiberaceae</taxon>
        <taxon>Zingiber</taxon>
    </lineage>
</organism>
<dbReference type="PANTHER" id="PTHR47211:SF2">
    <property type="entry name" value="TRIHELIX TRANSCRIPTION FACTOR ASR3"/>
    <property type="match status" value="1"/>
</dbReference>
<comment type="caution">
    <text evidence="3">The sequence shown here is derived from an EMBL/GenBank/DDBJ whole genome shotgun (WGS) entry which is preliminary data.</text>
</comment>
<protein>
    <recommendedName>
        <fullName evidence="2">Myb-like domain-containing protein</fullName>
    </recommendedName>
</protein>
<feature type="compositionally biased region" description="Gly residues" evidence="1">
    <location>
        <begin position="15"/>
        <end position="30"/>
    </location>
</feature>
<feature type="domain" description="Myb-like" evidence="2">
    <location>
        <begin position="53"/>
        <end position="120"/>
    </location>
</feature>
<sequence length="361" mass="39860">MWSPDAAMDDEDGGDSGGGNGGDSGGGDGGDTCFPLRRPWWRIRRGGDGGDTVRRLRRPRWTKNESIMMLEGKRAVEGRGRDPFVTMSTNRKWDAVSSYCRQKGTDRSPEQCRKRWGKLVTGYNKIRAWETRDAEASGESFWKMTNGQRKKQLLPGVYDDVLYRILEADKEFEVRVGEVGESIKKGEEEDDEDEAAFFAGGQNTTESGSFSDVNQANLTKKMPSPVSATLIAKRKFEPFQEEFTRPGMSLFSFKTLYSHSKSCSTTLASCWLKLLAEGMEPKVATLIVEDSRGSIAPRDESKEERSLEVNVGLVGGGSLVDDRRGFVAARDESRDEGSLDVDVGFIGGGSQASCPVKPMEL</sequence>
<dbReference type="PANTHER" id="PTHR47211">
    <property type="entry name" value="TRIHELIX TRANSCRIPTION FACTOR ASR3"/>
    <property type="match status" value="1"/>
</dbReference>
<dbReference type="Proteomes" id="UP000734854">
    <property type="component" value="Unassembled WGS sequence"/>
</dbReference>
<evidence type="ECO:0000259" key="2">
    <source>
        <dbReference type="PROSITE" id="PS50090"/>
    </source>
</evidence>
<dbReference type="EMBL" id="JACMSC010000018">
    <property type="protein sequence ID" value="KAG6476193.1"/>
    <property type="molecule type" value="Genomic_DNA"/>
</dbReference>
<dbReference type="InterPro" id="IPR044822">
    <property type="entry name" value="Myb_DNA-bind_4"/>
</dbReference>
<dbReference type="Pfam" id="PF13837">
    <property type="entry name" value="Myb_DNA-bind_4"/>
    <property type="match status" value="1"/>
</dbReference>
<dbReference type="AlphaFoldDB" id="A0A8J5KD58"/>
<feature type="region of interest" description="Disordered" evidence="1">
    <location>
        <begin position="1"/>
        <end position="31"/>
    </location>
</feature>
<keyword evidence="4" id="KW-1185">Reference proteome</keyword>